<comment type="caution">
    <text evidence="2">The sequence shown here is derived from an EMBL/GenBank/DDBJ whole genome shotgun (WGS) entry which is preliminary data.</text>
</comment>
<evidence type="ECO:0000259" key="1">
    <source>
        <dbReference type="Pfam" id="PF08401"/>
    </source>
</evidence>
<gene>
    <name evidence="2" type="ORF">GCM10009416_11310</name>
</gene>
<organism evidence="2 3">
    <name type="scientific">Craurococcus roseus</name>
    <dbReference type="NCBI Taxonomy" id="77585"/>
    <lineage>
        <taxon>Bacteria</taxon>
        <taxon>Pseudomonadati</taxon>
        <taxon>Pseudomonadota</taxon>
        <taxon>Alphaproteobacteria</taxon>
        <taxon>Acetobacterales</taxon>
        <taxon>Acetobacteraceae</taxon>
        <taxon>Craurococcus</taxon>
    </lineage>
</organism>
<keyword evidence="3" id="KW-1185">Reference proteome</keyword>
<dbReference type="RefSeq" id="WP_343894200.1">
    <property type="nucleotide sequence ID" value="NZ_BAAAFZ010000009.1"/>
</dbReference>
<reference evidence="2 3" key="1">
    <citation type="journal article" date="2019" name="Int. J. Syst. Evol. Microbiol.">
        <title>The Global Catalogue of Microorganisms (GCM) 10K type strain sequencing project: providing services to taxonomists for standard genome sequencing and annotation.</title>
        <authorList>
            <consortium name="The Broad Institute Genomics Platform"/>
            <consortium name="The Broad Institute Genome Sequencing Center for Infectious Disease"/>
            <person name="Wu L."/>
            <person name="Ma J."/>
        </authorList>
    </citation>
    <scope>NUCLEOTIDE SEQUENCE [LARGE SCALE GENOMIC DNA]</scope>
    <source>
        <strain evidence="2 3">JCM 9933</strain>
    </source>
</reference>
<dbReference type="Proteomes" id="UP001501588">
    <property type="component" value="Unassembled WGS sequence"/>
</dbReference>
<proteinExistence type="predicted"/>
<protein>
    <recommendedName>
        <fullName evidence="1">N-terminal domain-containing protein</fullName>
    </recommendedName>
</protein>
<dbReference type="Pfam" id="PF08401">
    <property type="entry name" value="ArdcN"/>
    <property type="match status" value="1"/>
</dbReference>
<evidence type="ECO:0000313" key="3">
    <source>
        <dbReference type="Proteomes" id="UP001501588"/>
    </source>
</evidence>
<name>A0ABN1EU06_9PROT</name>
<feature type="domain" description="N-terminal" evidence="1">
    <location>
        <begin position="14"/>
        <end position="147"/>
    </location>
</feature>
<evidence type="ECO:0000313" key="2">
    <source>
        <dbReference type="EMBL" id="GAA0574361.1"/>
    </source>
</evidence>
<sequence>MGALPSPAAEERADVYARVTDAIAAAIEAGAAKGKDWRMPWHRRRDAGASPALPVNVASRAAYRGVNTVALWAAAEARGYQAGLWGTFRQWADLGGRVRRGERAATVVFWRFPDAAARGGGAPPAEDGEEGEDGTRRGQWARAYAVFNAAQVDGATLPADRAPRLPEAARIAAAERFFAALPGLDLRHGGAAAFYAPATDHVQLPAFADFRRPFCSEAAT</sequence>
<dbReference type="EMBL" id="BAAAFZ010000009">
    <property type="protein sequence ID" value="GAA0574361.1"/>
    <property type="molecule type" value="Genomic_DNA"/>
</dbReference>
<dbReference type="InterPro" id="IPR013610">
    <property type="entry name" value="ArdC_N"/>
</dbReference>
<accession>A0ABN1EU06</accession>